<keyword evidence="1" id="KW-0805">Transcription regulation</keyword>
<evidence type="ECO:0000313" key="5">
    <source>
        <dbReference type="EMBL" id="RJT75636.1"/>
    </source>
</evidence>
<comment type="caution">
    <text evidence="5">The sequence shown here is derived from an EMBL/GenBank/DDBJ whole genome shotgun (WGS) entry which is preliminary data.</text>
</comment>
<dbReference type="PANTHER" id="PTHR30146:SF109">
    <property type="entry name" value="HTH-TYPE TRANSCRIPTIONAL REGULATOR GALS"/>
    <property type="match status" value="1"/>
</dbReference>
<keyword evidence="2" id="KW-0238">DNA-binding</keyword>
<dbReference type="InterPro" id="IPR028082">
    <property type="entry name" value="Peripla_BP_I"/>
</dbReference>
<organism evidence="5 6">
    <name type="scientific">Arthrobacter cheniae</name>
    <dbReference type="NCBI Taxonomy" id="1258888"/>
    <lineage>
        <taxon>Bacteria</taxon>
        <taxon>Bacillati</taxon>
        <taxon>Actinomycetota</taxon>
        <taxon>Actinomycetes</taxon>
        <taxon>Micrococcales</taxon>
        <taxon>Micrococcaceae</taxon>
        <taxon>Arthrobacter</taxon>
    </lineage>
</organism>
<evidence type="ECO:0000256" key="3">
    <source>
        <dbReference type="ARBA" id="ARBA00023163"/>
    </source>
</evidence>
<dbReference type="SUPFAM" id="SSF53822">
    <property type="entry name" value="Periplasmic binding protein-like I"/>
    <property type="match status" value="1"/>
</dbReference>
<protein>
    <submittedName>
        <fullName evidence="5">LacI family transcriptional regulator</fullName>
    </submittedName>
</protein>
<proteinExistence type="predicted"/>
<evidence type="ECO:0000259" key="4">
    <source>
        <dbReference type="Pfam" id="PF13377"/>
    </source>
</evidence>
<dbReference type="PANTHER" id="PTHR30146">
    <property type="entry name" value="LACI-RELATED TRANSCRIPTIONAL REPRESSOR"/>
    <property type="match status" value="1"/>
</dbReference>
<reference evidence="5 6" key="1">
    <citation type="submission" date="2018-09" db="EMBL/GenBank/DDBJ databases">
        <title>Novel species of Arthrobacter.</title>
        <authorList>
            <person name="Liu Q."/>
            <person name="Xin Y.-H."/>
        </authorList>
    </citation>
    <scope>NUCLEOTIDE SEQUENCE [LARGE SCALE GENOMIC DNA]</scope>
    <source>
        <strain evidence="5 6">Hz2</strain>
    </source>
</reference>
<keyword evidence="3" id="KW-0804">Transcription</keyword>
<feature type="domain" description="Transcriptional regulator LacI/GalR-like sensor" evidence="4">
    <location>
        <begin position="126"/>
        <end position="289"/>
    </location>
</feature>
<dbReference type="Proteomes" id="UP000272560">
    <property type="component" value="Unassembled WGS sequence"/>
</dbReference>
<gene>
    <name evidence="5" type="ORF">D6T63_17605</name>
</gene>
<dbReference type="CDD" id="cd06267">
    <property type="entry name" value="PBP1_LacI_sugar_binding-like"/>
    <property type="match status" value="1"/>
</dbReference>
<dbReference type="AlphaFoldDB" id="A0A3A5M6I0"/>
<evidence type="ECO:0000256" key="1">
    <source>
        <dbReference type="ARBA" id="ARBA00023015"/>
    </source>
</evidence>
<accession>A0A3A5M6I0</accession>
<dbReference type="Gene3D" id="3.40.50.2300">
    <property type="match status" value="2"/>
</dbReference>
<dbReference type="OrthoDB" id="9785139at2"/>
<dbReference type="Pfam" id="PF13377">
    <property type="entry name" value="Peripla_BP_3"/>
    <property type="match status" value="1"/>
</dbReference>
<keyword evidence="6" id="KW-1185">Reference proteome</keyword>
<dbReference type="InterPro" id="IPR046335">
    <property type="entry name" value="LacI/GalR-like_sensor"/>
</dbReference>
<name>A0A3A5M6I0_9MICC</name>
<dbReference type="GO" id="GO:0003700">
    <property type="term" value="F:DNA-binding transcription factor activity"/>
    <property type="evidence" value="ECO:0007669"/>
    <property type="project" value="TreeGrafter"/>
</dbReference>
<dbReference type="EMBL" id="QZVT01000015">
    <property type="protein sequence ID" value="RJT75636.1"/>
    <property type="molecule type" value="Genomic_DNA"/>
</dbReference>
<evidence type="ECO:0000256" key="2">
    <source>
        <dbReference type="ARBA" id="ARBA00023125"/>
    </source>
</evidence>
<dbReference type="GO" id="GO:0000976">
    <property type="term" value="F:transcription cis-regulatory region binding"/>
    <property type="evidence" value="ECO:0007669"/>
    <property type="project" value="TreeGrafter"/>
</dbReference>
<evidence type="ECO:0000313" key="6">
    <source>
        <dbReference type="Proteomes" id="UP000272560"/>
    </source>
</evidence>
<sequence>MRENKPNNGARVLATGRAHVLGFAFADLRRPYFAELAHEFSQAASKHGCRVFITETEGTAKGEEEVFADARSGLVDGVILHFENRNGAEVAALRGTTPTVFLGEAEPSAEVDHVSMDNVPAAVDAVNHLYSLGRRHIAFLGHEQGILTRTSALRLESYRQALTAHELPLDPRLEISRSEPGSISAETALGAVLDREPAMDAILCRDDLAAIGTLRALRTRNIPVPESIAVIGWDSIGLASSLTPTLTSVAEAENLAATALELLLERINGHEGPARHTTIRHHINKGESTP</sequence>
<dbReference type="RefSeq" id="WP_120150508.1">
    <property type="nucleotide sequence ID" value="NZ_QZVT01000015.1"/>
</dbReference>